<evidence type="ECO:0000313" key="4">
    <source>
        <dbReference type="Proteomes" id="UP000580043"/>
    </source>
</evidence>
<proteinExistence type="predicted"/>
<dbReference type="Pfam" id="PF02332">
    <property type="entry name" value="Phenol_Hydrox"/>
    <property type="match status" value="1"/>
</dbReference>
<dbReference type="SUPFAM" id="SSF47240">
    <property type="entry name" value="Ferritin-like"/>
    <property type="match status" value="1"/>
</dbReference>
<dbReference type="InterPro" id="IPR012078">
    <property type="entry name" value="MP_mOase_hydro"/>
</dbReference>
<dbReference type="RefSeq" id="WP_169146835.1">
    <property type="nucleotide sequence ID" value="NZ_JABBGA010000014.1"/>
</dbReference>
<keyword evidence="4" id="KW-1185">Reference proteome</keyword>
<dbReference type="AlphaFoldDB" id="A0A848G4Y4"/>
<dbReference type="EMBL" id="JABBGA010000014">
    <property type="protein sequence ID" value="NML27297.1"/>
    <property type="molecule type" value="Genomic_DNA"/>
</dbReference>
<comment type="caution">
    <text evidence="3">The sequence shown here is derived from an EMBL/GenBank/DDBJ whole genome shotgun (WGS) entry which is preliminary data.</text>
</comment>
<sequence length="333" mass="38013">MSVEIRVASIDPIRQTFARTSRRFGADKPASRYQEASFDLQPRDNFHYRPVWDPERDIYDSRRTAICMRDWDDFRDPRQYYYATYVLNRARMQETAEKSFEFVERHGLLATLSAGQVHQVEALLLPFRHLEWAANLNNCFITAYCFGSSMAQGAMYNTTDRLGIAQYLSRIGLLLDGNSGRSLIAAKERWLGDPAWQGLRRLAEHSLVRKDWFEIFVAQNLVLDSLVHPVMYARLHTELDAPGAAYLAMLTEFMKDWYGENVKWVDACLKIAAAESADNRAQLSAWAAEWKGRAIEALDPLVRLIDSGDGPQRLEAAVAALDLRMTRLGLDPA</sequence>
<dbReference type="InterPro" id="IPR003430">
    <property type="entry name" value="Phenol_Hydrox"/>
</dbReference>
<gene>
    <name evidence="3" type="ORF">HHL15_16205</name>
</gene>
<dbReference type="InterPro" id="IPR009078">
    <property type="entry name" value="Ferritin-like_SF"/>
</dbReference>
<dbReference type="CDD" id="cd01058">
    <property type="entry name" value="AAMH_B"/>
    <property type="match status" value="1"/>
</dbReference>
<reference evidence="3 4" key="1">
    <citation type="submission" date="2020-04" db="EMBL/GenBank/DDBJ databases">
        <title>Zoogloea sp. G-4-1-14 isolated from soil.</title>
        <authorList>
            <person name="Dahal R.H."/>
        </authorList>
    </citation>
    <scope>NUCLEOTIDE SEQUENCE [LARGE SCALE GENOMIC DNA]</scope>
    <source>
        <strain evidence="3 4">G-4-1-14</strain>
    </source>
</reference>
<evidence type="ECO:0000256" key="2">
    <source>
        <dbReference type="ARBA" id="ARBA00023033"/>
    </source>
</evidence>
<keyword evidence="1" id="KW-0560">Oxidoreductase</keyword>
<evidence type="ECO:0000313" key="3">
    <source>
        <dbReference type="EMBL" id="NML27297.1"/>
    </source>
</evidence>
<protein>
    <submittedName>
        <fullName evidence="3">Phenol hydroxylase</fullName>
    </submittedName>
</protein>
<dbReference type="GO" id="GO:0016709">
    <property type="term" value="F:oxidoreductase activity, acting on paired donors, with incorporation or reduction of molecular oxygen, NAD(P)H as one donor, and incorporation of one atom of oxygen"/>
    <property type="evidence" value="ECO:0007669"/>
    <property type="project" value="InterPro"/>
</dbReference>
<dbReference type="InterPro" id="IPR012348">
    <property type="entry name" value="RNR-like"/>
</dbReference>
<name>A0A848G4Y4_9RHOO</name>
<organism evidence="3 4">
    <name type="scientific">Zoogloea dura</name>
    <dbReference type="NCBI Taxonomy" id="2728840"/>
    <lineage>
        <taxon>Bacteria</taxon>
        <taxon>Pseudomonadati</taxon>
        <taxon>Pseudomonadota</taxon>
        <taxon>Betaproteobacteria</taxon>
        <taxon>Rhodocyclales</taxon>
        <taxon>Zoogloeaceae</taxon>
        <taxon>Zoogloea</taxon>
    </lineage>
</organism>
<dbReference type="Proteomes" id="UP000580043">
    <property type="component" value="Unassembled WGS sequence"/>
</dbReference>
<evidence type="ECO:0000256" key="1">
    <source>
        <dbReference type="ARBA" id="ARBA00023002"/>
    </source>
</evidence>
<dbReference type="Gene3D" id="1.10.620.20">
    <property type="entry name" value="Ribonucleotide Reductase, subunit A"/>
    <property type="match status" value="1"/>
</dbReference>
<dbReference type="PIRSF" id="PIRSF000040">
    <property type="entry name" value="MMOH_comp"/>
    <property type="match status" value="1"/>
</dbReference>
<accession>A0A848G4Y4</accession>
<keyword evidence="2" id="KW-0503">Monooxygenase</keyword>